<comment type="caution">
    <text evidence="2">The sequence shown here is derived from an EMBL/GenBank/DDBJ whole genome shotgun (WGS) entry which is preliminary data.</text>
</comment>
<accession>A0AAW1CKI0</accession>
<dbReference type="PANTHER" id="PTHR12243">
    <property type="entry name" value="MADF DOMAIN TRANSCRIPTION FACTOR"/>
    <property type="match status" value="1"/>
</dbReference>
<feature type="domain" description="MADF" evidence="1">
    <location>
        <begin position="19"/>
        <end position="109"/>
    </location>
</feature>
<dbReference type="InterPro" id="IPR039353">
    <property type="entry name" value="TF_Adf1"/>
</dbReference>
<proteinExistence type="predicted"/>
<evidence type="ECO:0000313" key="3">
    <source>
        <dbReference type="Proteomes" id="UP001461498"/>
    </source>
</evidence>
<organism evidence="2 3">
    <name type="scientific">Rhynocoris fuscipes</name>
    <dbReference type="NCBI Taxonomy" id="488301"/>
    <lineage>
        <taxon>Eukaryota</taxon>
        <taxon>Metazoa</taxon>
        <taxon>Ecdysozoa</taxon>
        <taxon>Arthropoda</taxon>
        <taxon>Hexapoda</taxon>
        <taxon>Insecta</taxon>
        <taxon>Pterygota</taxon>
        <taxon>Neoptera</taxon>
        <taxon>Paraneoptera</taxon>
        <taxon>Hemiptera</taxon>
        <taxon>Heteroptera</taxon>
        <taxon>Panheteroptera</taxon>
        <taxon>Cimicomorpha</taxon>
        <taxon>Reduviidae</taxon>
        <taxon>Harpactorinae</taxon>
        <taxon>Harpactorini</taxon>
        <taxon>Rhynocoris</taxon>
    </lineage>
</organism>
<dbReference type="PROSITE" id="PS51029">
    <property type="entry name" value="MADF"/>
    <property type="match status" value="1"/>
</dbReference>
<protein>
    <recommendedName>
        <fullName evidence="1">MADF domain-containing protein</fullName>
    </recommendedName>
</protein>
<dbReference type="Pfam" id="PF10545">
    <property type="entry name" value="MADF_DNA_bdg"/>
    <property type="match status" value="1"/>
</dbReference>
<reference evidence="2 3" key="1">
    <citation type="submission" date="2022-12" db="EMBL/GenBank/DDBJ databases">
        <title>Chromosome-level genome assembly of true bugs.</title>
        <authorList>
            <person name="Ma L."/>
            <person name="Li H."/>
        </authorList>
    </citation>
    <scope>NUCLEOTIDE SEQUENCE [LARGE SCALE GENOMIC DNA]</scope>
    <source>
        <strain evidence="2">Lab_2022b</strain>
    </source>
</reference>
<name>A0AAW1CKI0_9HEMI</name>
<sequence>MNDEKLLSLSTIKRMNEDKLIYLIHNNESLYNVNHPDYSNSAVKDRIWNEIGEEMELSVLACKQRWFNLRDQYRRTLKHKLSVDDGEALPKKKKWKHEDKLAFLKPFMQKKELLSTNIVEQTLEVRLQEEDDDSACVEKQKDNLMNLIADDSHQSKKSDSNSFLQYDNNNSMKKCNKIKNIETPIISHLNYDENDEVKTSKTALDSFLCAMGENIKTFPLIYQHKAKEKIFKVVSDIEKHLILVSENGENVHHRMSEVYDEDMVS</sequence>
<evidence type="ECO:0000259" key="1">
    <source>
        <dbReference type="PROSITE" id="PS51029"/>
    </source>
</evidence>
<gene>
    <name evidence="2" type="ORF">O3M35_002485</name>
</gene>
<dbReference type="SMART" id="SM00595">
    <property type="entry name" value="MADF"/>
    <property type="match status" value="1"/>
</dbReference>
<dbReference type="AlphaFoldDB" id="A0AAW1CKI0"/>
<evidence type="ECO:0000313" key="2">
    <source>
        <dbReference type="EMBL" id="KAK9499453.1"/>
    </source>
</evidence>
<dbReference type="EMBL" id="JAPXFL010000011">
    <property type="protein sequence ID" value="KAK9499453.1"/>
    <property type="molecule type" value="Genomic_DNA"/>
</dbReference>
<dbReference type="Proteomes" id="UP001461498">
    <property type="component" value="Unassembled WGS sequence"/>
</dbReference>
<keyword evidence="3" id="KW-1185">Reference proteome</keyword>
<dbReference type="PANTHER" id="PTHR12243:SF67">
    <property type="entry name" value="COREPRESSOR OF PANGOLIN, ISOFORM A-RELATED"/>
    <property type="match status" value="1"/>
</dbReference>
<dbReference type="InterPro" id="IPR006578">
    <property type="entry name" value="MADF-dom"/>
</dbReference>